<evidence type="ECO:0000313" key="2">
    <source>
        <dbReference type="Proteomes" id="UP000054721"/>
    </source>
</evidence>
<organism evidence="1 2">
    <name type="scientific">Trichinella nativa</name>
    <dbReference type="NCBI Taxonomy" id="6335"/>
    <lineage>
        <taxon>Eukaryota</taxon>
        <taxon>Metazoa</taxon>
        <taxon>Ecdysozoa</taxon>
        <taxon>Nematoda</taxon>
        <taxon>Enoplea</taxon>
        <taxon>Dorylaimia</taxon>
        <taxon>Trichinellida</taxon>
        <taxon>Trichinellidae</taxon>
        <taxon>Trichinella</taxon>
    </lineage>
</organism>
<dbReference type="EMBL" id="JYDW01000084">
    <property type="protein sequence ID" value="KRZ56930.1"/>
    <property type="molecule type" value="Genomic_DNA"/>
</dbReference>
<sequence>MFTSILQRELKRALVAYASEAADRMGEVEDEDADDDDSDWKAITATFKFQSRQQQQQEEQLKSFSLRQFSIGES</sequence>
<dbReference type="AlphaFoldDB" id="A0A0V1LCE7"/>
<proteinExistence type="predicted"/>
<keyword evidence="2" id="KW-1185">Reference proteome</keyword>
<comment type="caution">
    <text evidence="1">The sequence shown here is derived from an EMBL/GenBank/DDBJ whole genome shotgun (WGS) entry which is preliminary data.</text>
</comment>
<accession>A0A0V1LCE7</accession>
<dbReference type="OrthoDB" id="252964at2759"/>
<evidence type="ECO:0000313" key="1">
    <source>
        <dbReference type="EMBL" id="KRZ56930.1"/>
    </source>
</evidence>
<protein>
    <submittedName>
        <fullName evidence="1">Uncharacterized protein</fullName>
    </submittedName>
</protein>
<name>A0A0V1LCE7_9BILA</name>
<dbReference type="Proteomes" id="UP000054721">
    <property type="component" value="Unassembled WGS sequence"/>
</dbReference>
<gene>
    <name evidence="1" type="ORF">T02_7800</name>
</gene>
<reference evidence="1 2" key="1">
    <citation type="submission" date="2015-05" db="EMBL/GenBank/DDBJ databases">
        <title>Evolution of Trichinella species and genotypes.</title>
        <authorList>
            <person name="Korhonen P.K."/>
            <person name="Edoardo P."/>
            <person name="Giuseppe L.R."/>
            <person name="Gasser R.B."/>
        </authorList>
    </citation>
    <scope>NUCLEOTIDE SEQUENCE [LARGE SCALE GENOMIC DNA]</scope>
    <source>
        <strain evidence="1">ISS10</strain>
    </source>
</reference>